<dbReference type="Gene3D" id="3.40.50.1240">
    <property type="entry name" value="Phosphoglycerate mutase-like"/>
    <property type="match status" value="1"/>
</dbReference>
<dbReference type="InterPro" id="IPR001345">
    <property type="entry name" value="PG/BPGM_mutase_AS"/>
</dbReference>
<keyword evidence="3" id="KW-0175">Coiled coil</keyword>
<dbReference type="Proteomes" id="UP000061546">
    <property type="component" value="Chromosome"/>
</dbReference>
<dbReference type="PANTHER" id="PTHR48100:SF59">
    <property type="entry name" value="ADENOSYLCOBALAMIN_ALPHA-RIBAZOLE PHOSPHATASE"/>
    <property type="match status" value="1"/>
</dbReference>
<dbReference type="PANTHER" id="PTHR48100">
    <property type="entry name" value="BROAD-SPECIFICITY PHOSPHATASE YOR283W-RELATED"/>
    <property type="match status" value="1"/>
</dbReference>
<dbReference type="EMBL" id="CP012559">
    <property type="protein sequence ID" value="ALB28001.1"/>
    <property type="molecule type" value="Genomic_DNA"/>
</dbReference>
<feature type="binding site" evidence="2">
    <location>
        <begin position="82"/>
        <end position="85"/>
    </location>
    <ligand>
        <name>substrate</name>
    </ligand>
</feature>
<evidence type="ECO:0000256" key="3">
    <source>
        <dbReference type="SAM" id="Coils"/>
    </source>
</evidence>
<dbReference type="CDD" id="cd07067">
    <property type="entry name" value="HP_PGM_like"/>
    <property type="match status" value="1"/>
</dbReference>
<dbReference type="GO" id="GO:0005737">
    <property type="term" value="C:cytoplasm"/>
    <property type="evidence" value="ECO:0007669"/>
    <property type="project" value="TreeGrafter"/>
</dbReference>
<reference evidence="4 5" key="1">
    <citation type="submission" date="2015-08" db="EMBL/GenBank/DDBJ databases">
        <title>Genomic sequence of Lactobacillus heilongjiangensis DSM 28069, isolated from Chinese traditional pickle.</title>
        <authorList>
            <person name="Jiang X."/>
            <person name="Zheng B."/>
            <person name="Cheng H."/>
        </authorList>
    </citation>
    <scope>NUCLEOTIDE SEQUENCE [LARGE SCALE GENOMIC DNA]</scope>
    <source>
        <strain evidence="4 5">DSM 28069</strain>
    </source>
</reference>
<gene>
    <name evidence="4" type="ORF">JP39_00650</name>
</gene>
<evidence type="ECO:0000313" key="4">
    <source>
        <dbReference type="EMBL" id="ALB28001.1"/>
    </source>
</evidence>
<dbReference type="Pfam" id="PF00300">
    <property type="entry name" value="His_Phos_1"/>
    <property type="match status" value="1"/>
</dbReference>
<feature type="binding site" evidence="2">
    <location>
        <position position="59"/>
    </location>
    <ligand>
        <name>substrate</name>
    </ligand>
</feature>
<feature type="active site" description="Tele-phosphohistidine intermediate" evidence="1">
    <location>
        <position position="9"/>
    </location>
</feature>
<feature type="binding site" evidence="2">
    <location>
        <begin position="8"/>
        <end position="15"/>
    </location>
    <ligand>
        <name>substrate</name>
    </ligand>
</feature>
<dbReference type="AlphaFoldDB" id="A0A0K2L9N5"/>
<feature type="coiled-coil region" evidence="3">
    <location>
        <begin position="57"/>
        <end position="84"/>
    </location>
</feature>
<name>A0A0K2L9N5_9LACO</name>
<organism evidence="4 5">
    <name type="scientific">Companilactobacillus heilongjiangensis</name>
    <dbReference type="NCBI Taxonomy" id="1074467"/>
    <lineage>
        <taxon>Bacteria</taxon>
        <taxon>Bacillati</taxon>
        <taxon>Bacillota</taxon>
        <taxon>Bacilli</taxon>
        <taxon>Lactobacillales</taxon>
        <taxon>Lactobacillaceae</taxon>
        <taxon>Companilactobacillus</taxon>
    </lineage>
</organism>
<dbReference type="PROSITE" id="PS00175">
    <property type="entry name" value="PG_MUTASE"/>
    <property type="match status" value="1"/>
</dbReference>
<dbReference type="SUPFAM" id="SSF53254">
    <property type="entry name" value="Phosphoglycerate mutase-like"/>
    <property type="match status" value="1"/>
</dbReference>
<dbReference type="InterPro" id="IPR050275">
    <property type="entry name" value="PGM_Phosphatase"/>
</dbReference>
<evidence type="ECO:0000313" key="5">
    <source>
        <dbReference type="Proteomes" id="UP000061546"/>
    </source>
</evidence>
<accession>A0A0K2L9N5</accession>
<dbReference type="InterPro" id="IPR013078">
    <property type="entry name" value="His_Pase_superF_clade-1"/>
</dbReference>
<keyword evidence="5" id="KW-1185">Reference proteome</keyword>
<evidence type="ECO:0000256" key="2">
    <source>
        <dbReference type="PIRSR" id="PIRSR613078-2"/>
    </source>
</evidence>
<proteinExistence type="predicted"/>
<dbReference type="RefSeq" id="WP_041501024.1">
    <property type="nucleotide sequence ID" value="NZ_BJDV01000009.1"/>
</dbReference>
<feature type="active site" description="Proton donor/acceptor" evidence="1">
    <location>
        <position position="82"/>
    </location>
</feature>
<sequence>MVELYIVRHGETDTNYEGRINGMSTDKPLNAKGIAQVEELKKYIDINKFDEIYSSPMKRAMQTAEILNQNVHEIKQDKRLYEADYGSWDGLKESELHDKYPDVFDENNYLLPGYTKYAKDGEEYADVYKRVEDFMDDMAKKGDEKIMVVCHGFVSRSFMKVVTGAQNISQIIQPDNAGVSKFVISDSGVKYMYYYGRVNNID</sequence>
<dbReference type="SMART" id="SM00855">
    <property type="entry name" value="PGAM"/>
    <property type="match status" value="1"/>
</dbReference>
<dbReference type="GO" id="GO:0016791">
    <property type="term" value="F:phosphatase activity"/>
    <property type="evidence" value="ECO:0007669"/>
    <property type="project" value="TreeGrafter"/>
</dbReference>
<dbReference type="STRING" id="1074467.JP39_00650"/>
<dbReference type="KEGG" id="lhi:JP39_00650"/>
<evidence type="ECO:0000256" key="1">
    <source>
        <dbReference type="PIRSR" id="PIRSR613078-1"/>
    </source>
</evidence>
<protein>
    <submittedName>
        <fullName evidence="4">Phosphoglycerate mutase</fullName>
    </submittedName>
</protein>
<dbReference type="InterPro" id="IPR029033">
    <property type="entry name" value="His_PPase_superfam"/>
</dbReference>
<dbReference type="OrthoDB" id="9782128at2"/>